<evidence type="ECO:0000313" key="2">
    <source>
        <dbReference type="EMBL" id="ACM34601.1"/>
    </source>
</evidence>
<dbReference type="InterPro" id="IPR001387">
    <property type="entry name" value="Cro/C1-type_HTH"/>
</dbReference>
<dbReference type="CDD" id="cd00093">
    <property type="entry name" value="HTH_XRE"/>
    <property type="match status" value="1"/>
</dbReference>
<reference evidence="2 3" key="1">
    <citation type="journal article" date="2010" name="J. Bacteriol.">
        <title>Completed genome sequence of the anaerobic iron-oxidizing bacterium Acidovorax ebreus strain TPSY.</title>
        <authorList>
            <person name="Byrne-Bailey K.G."/>
            <person name="Weber K.A."/>
            <person name="Chair A.H."/>
            <person name="Bose S."/>
            <person name="Knox T."/>
            <person name="Spanbauer T.L."/>
            <person name="Chertkov O."/>
            <person name="Coates J.D."/>
        </authorList>
    </citation>
    <scope>NUCLEOTIDE SEQUENCE [LARGE SCALE GENOMIC DNA]</scope>
    <source>
        <strain evidence="2 3">TPSY</strain>
    </source>
</reference>
<sequence>MLGLAVPVGDINVHAHYRPAPAIYKRATAGDGGPLPCFGGSGTGGVDSVYFVMSRPGYSSYAILKVEPAAAQETFAPYTDLMKEVKTGFGRTMSHLPAVFGVSRQTLYNWLNGETPKEPHQGKLVQLAAAARTFTEAGFKPTALSLERTVAQGRSFVELIGQGADGKETAEKLVRIEKRGTVAKAKLNALLGGRTPSRPDVSDMGRPAFNEDV</sequence>
<keyword evidence="3" id="KW-1185">Reference proteome</keyword>
<protein>
    <submittedName>
        <fullName evidence="2">Uncharacterized protein</fullName>
    </submittedName>
</protein>
<name>A0A9J9UBX8_ACIET</name>
<feature type="region of interest" description="Disordered" evidence="1">
    <location>
        <begin position="192"/>
        <end position="213"/>
    </location>
</feature>
<evidence type="ECO:0000313" key="3">
    <source>
        <dbReference type="Proteomes" id="UP000000450"/>
    </source>
</evidence>
<proteinExistence type="predicted"/>
<dbReference type="AlphaFoldDB" id="A0A9J9UBX8"/>
<dbReference type="RefSeq" id="WP_015914421.1">
    <property type="nucleotide sequence ID" value="NC_011992.1"/>
</dbReference>
<dbReference type="KEGG" id="dia:Dtpsy_3169"/>
<accession>A0A9J9UBX8</accession>
<gene>
    <name evidence="2" type="ordered locus">Dtpsy_3169</name>
</gene>
<evidence type="ECO:0000256" key="1">
    <source>
        <dbReference type="SAM" id="MobiDB-lite"/>
    </source>
</evidence>
<organism evidence="2 3">
    <name type="scientific">Acidovorax ebreus (strain TPSY)</name>
    <name type="common">Diaphorobacter sp. (strain TPSY)</name>
    <dbReference type="NCBI Taxonomy" id="535289"/>
    <lineage>
        <taxon>Bacteria</taxon>
        <taxon>Pseudomonadati</taxon>
        <taxon>Pseudomonadota</taxon>
        <taxon>Betaproteobacteria</taxon>
        <taxon>Burkholderiales</taxon>
        <taxon>Comamonadaceae</taxon>
        <taxon>Diaphorobacter</taxon>
    </lineage>
</organism>
<dbReference type="Proteomes" id="UP000000450">
    <property type="component" value="Chromosome"/>
</dbReference>
<dbReference type="EMBL" id="CP001392">
    <property type="protein sequence ID" value="ACM34601.1"/>
    <property type="molecule type" value="Genomic_DNA"/>
</dbReference>